<evidence type="ECO:0000313" key="2">
    <source>
        <dbReference type="Proteomes" id="UP000432715"/>
    </source>
</evidence>
<dbReference type="EMBL" id="WBZC01000026">
    <property type="protein sequence ID" value="KAB3534721.1"/>
    <property type="molecule type" value="Genomic_DNA"/>
</dbReference>
<gene>
    <name evidence="1" type="ORF">F8154_08325</name>
</gene>
<dbReference type="Proteomes" id="UP000432715">
    <property type="component" value="Unassembled WGS sequence"/>
</dbReference>
<reference evidence="1 2" key="1">
    <citation type="submission" date="2019-10" db="EMBL/GenBank/DDBJ databases">
        <title>Alkaliphilus serpentinus sp. nov. and Alkaliphilus pronyensis sp. nov., two novel anaerobic alkaliphilic species isolated from the serpentinized-hosted hydrothermal field of the Prony Bay (New Caledonia).</title>
        <authorList>
            <person name="Postec A."/>
        </authorList>
    </citation>
    <scope>NUCLEOTIDE SEQUENCE [LARGE SCALE GENOMIC DNA]</scope>
    <source>
        <strain evidence="1 2">LacV</strain>
    </source>
</reference>
<comment type="caution">
    <text evidence="1">The sequence shown here is derived from an EMBL/GenBank/DDBJ whole genome shotgun (WGS) entry which is preliminary data.</text>
</comment>
<evidence type="ECO:0000313" key="1">
    <source>
        <dbReference type="EMBL" id="KAB3534721.1"/>
    </source>
</evidence>
<dbReference type="RefSeq" id="WP_151861155.1">
    <property type="nucleotide sequence ID" value="NZ_WBZC01000026.1"/>
</dbReference>
<name>A0A6I0FFI1_9FIRM</name>
<dbReference type="AlphaFoldDB" id="A0A6I0FFI1"/>
<protein>
    <submittedName>
        <fullName evidence="1">Uncharacterized protein</fullName>
    </submittedName>
</protein>
<keyword evidence="2" id="KW-1185">Reference proteome</keyword>
<proteinExistence type="predicted"/>
<organism evidence="1 2">
    <name type="scientific">Alkaliphilus pronyensis</name>
    <dbReference type="NCBI Taxonomy" id="1482732"/>
    <lineage>
        <taxon>Bacteria</taxon>
        <taxon>Bacillati</taxon>
        <taxon>Bacillota</taxon>
        <taxon>Clostridia</taxon>
        <taxon>Peptostreptococcales</taxon>
        <taxon>Natronincolaceae</taxon>
        <taxon>Alkaliphilus</taxon>
    </lineage>
</organism>
<sequence length="64" mass="7515">MAEEIKKCKSCKKEFNISDVKENKSLFKTFFSNLVKSNDYDKKNEATDYCPECLIEDANNQIRQ</sequence>
<dbReference type="OrthoDB" id="9936076at2"/>
<accession>A0A6I0FFI1</accession>